<keyword evidence="3" id="KW-1185">Reference proteome</keyword>
<feature type="transmembrane region" description="Helical" evidence="1">
    <location>
        <begin position="67"/>
        <end position="87"/>
    </location>
</feature>
<sequence length="94" mass="10579">MLDVFTLFIANPWLALVPAVVMLLLWRIGPSRVALAAGVLWLLYFLWELSIKLQLTCGEDCDIRVDLLLLGPLLLAVSVAAIARVAWKRLRSHR</sequence>
<gene>
    <name evidence="2" type="ORF">H8M03_06315</name>
</gene>
<dbReference type="Proteomes" id="UP000515861">
    <property type="component" value="Chromosome"/>
</dbReference>
<dbReference type="EMBL" id="CP060697">
    <property type="protein sequence ID" value="QNM81691.1"/>
    <property type="molecule type" value="Genomic_DNA"/>
</dbReference>
<organism evidence="2 3">
    <name type="scientific">Sphingomonas sabuli</name>
    <dbReference type="NCBI Taxonomy" id="2764186"/>
    <lineage>
        <taxon>Bacteria</taxon>
        <taxon>Pseudomonadati</taxon>
        <taxon>Pseudomonadota</taxon>
        <taxon>Alphaproteobacteria</taxon>
        <taxon>Sphingomonadales</taxon>
        <taxon>Sphingomonadaceae</taxon>
        <taxon>Sphingomonas</taxon>
    </lineage>
</organism>
<evidence type="ECO:0000313" key="3">
    <source>
        <dbReference type="Proteomes" id="UP000515861"/>
    </source>
</evidence>
<dbReference type="AlphaFoldDB" id="A0A7G9KZ92"/>
<evidence type="ECO:0000313" key="2">
    <source>
        <dbReference type="EMBL" id="QNM81691.1"/>
    </source>
</evidence>
<dbReference type="KEGG" id="ssau:H8M03_06315"/>
<proteinExistence type="predicted"/>
<protein>
    <submittedName>
        <fullName evidence="2">Uncharacterized protein</fullName>
    </submittedName>
</protein>
<accession>A0A7G9KZ92</accession>
<keyword evidence="1" id="KW-1133">Transmembrane helix</keyword>
<name>A0A7G9KZ92_9SPHN</name>
<dbReference type="RefSeq" id="WP_187478647.1">
    <property type="nucleotide sequence ID" value="NZ_CP060697.1"/>
</dbReference>
<evidence type="ECO:0000256" key="1">
    <source>
        <dbReference type="SAM" id="Phobius"/>
    </source>
</evidence>
<keyword evidence="1" id="KW-0812">Transmembrane</keyword>
<reference evidence="2 3" key="1">
    <citation type="submission" date="2020-08" db="EMBL/GenBank/DDBJ databases">
        <title>Sphingomonas sp. sand1-3 16S ribosomal RNA gene Genome sequencing and assembly.</title>
        <authorList>
            <person name="Kang M."/>
        </authorList>
    </citation>
    <scope>NUCLEOTIDE SEQUENCE [LARGE SCALE GENOMIC DNA]</scope>
    <source>
        <strain evidence="3">sand1-3</strain>
    </source>
</reference>
<keyword evidence="1" id="KW-0472">Membrane</keyword>
<feature type="transmembrane region" description="Helical" evidence="1">
    <location>
        <begin position="33"/>
        <end position="55"/>
    </location>
</feature>
<feature type="transmembrane region" description="Helical" evidence="1">
    <location>
        <begin position="6"/>
        <end position="26"/>
    </location>
</feature>